<keyword evidence="14" id="KW-1185">Reference proteome</keyword>
<sequence>MLRSLIRLYLIVLLGGGLAIAFVSHYFVQVFHERITADQRESVKAYTFVLSDYLQRHPGEQRAAALAELQRHGDEGFSLLTLNDVIPLLDRDQLRDLRDGKLVLSMDGKDYYLPLPDGTIVHAHPDEPGNLDIKALAYAVIALATLLSVVLWVHYHWRDLRKLEAAARAFGRGSLSTRAPLSKKSNIYELSKQFNEMAGQIEASILHQRDMMHGISHELKTPLARLEFGLALLQSPESPERQRERQLALRRDVRELDELVTELLTLSQLEQGAGHRVLMQVSVSELLDSVAASMANDVADCALTLSVTTAGAPTSHVCDPKLVARALLNLIRNSTRYAQRAISLRACLGPDGALVLIVDDDGPGIPVADRARIFEPFHRLDASRDRHTGGFGLGLAIVRRVALVHGGDVRLEESASGGARFLMTLPSMSLPAAGGAAAVHDGSAVVANPRV</sequence>
<feature type="domain" description="HAMP" evidence="12">
    <location>
        <begin position="154"/>
        <end position="206"/>
    </location>
</feature>
<evidence type="ECO:0000313" key="14">
    <source>
        <dbReference type="Proteomes" id="UP000035963"/>
    </source>
</evidence>
<dbReference type="GO" id="GO:0005886">
    <property type="term" value="C:plasma membrane"/>
    <property type="evidence" value="ECO:0007669"/>
    <property type="project" value="UniProtKB-SubCell"/>
</dbReference>
<evidence type="ECO:0000256" key="6">
    <source>
        <dbReference type="ARBA" id="ARBA00022679"/>
    </source>
</evidence>
<keyword evidence="9" id="KW-0067">ATP-binding</keyword>
<dbReference type="Gene3D" id="1.10.287.130">
    <property type="match status" value="1"/>
</dbReference>
<dbReference type="InterPro" id="IPR036097">
    <property type="entry name" value="HisK_dim/P_sf"/>
</dbReference>
<keyword evidence="4" id="KW-1003">Cell membrane</keyword>
<evidence type="ECO:0000259" key="12">
    <source>
        <dbReference type="PROSITE" id="PS50885"/>
    </source>
</evidence>
<protein>
    <recommendedName>
        <fullName evidence="3">histidine kinase</fullName>
        <ecNumber evidence="3">2.7.13.3</ecNumber>
    </recommendedName>
</protein>
<dbReference type="Pfam" id="PF00672">
    <property type="entry name" value="HAMP"/>
    <property type="match status" value="1"/>
</dbReference>
<comment type="catalytic activity">
    <reaction evidence="1">
        <text>ATP + protein L-histidine = ADP + protein N-phospho-L-histidine.</text>
        <dbReference type="EC" id="2.7.13.3"/>
    </reaction>
</comment>
<dbReference type="Gene3D" id="6.10.340.10">
    <property type="match status" value="1"/>
</dbReference>
<keyword evidence="5" id="KW-0597">Phosphoprotein</keyword>
<keyword evidence="10" id="KW-1133">Transmembrane helix</keyword>
<dbReference type="Pfam" id="PF00512">
    <property type="entry name" value="HisKA"/>
    <property type="match status" value="1"/>
</dbReference>
<dbReference type="PROSITE" id="PS50109">
    <property type="entry name" value="HIS_KIN"/>
    <property type="match status" value="1"/>
</dbReference>
<evidence type="ECO:0000256" key="1">
    <source>
        <dbReference type="ARBA" id="ARBA00000085"/>
    </source>
</evidence>
<dbReference type="RefSeq" id="WP_047845524.1">
    <property type="nucleotide sequence ID" value="NZ_AEJF01000042.1"/>
</dbReference>
<evidence type="ECO:0000256" key="4">
    <source>
        <dbReference type="ARBA" id="ARBA00022475"/>
    </source>
</evidence>
<dbReference type="Proteomes" id="UP000035963">
    <property type="component" value="Unassembled WGS sequence"/>
</dbReference>
<feature type="transmembrane region" description="Helical" evidence="10">
    <location>
        <begin position="135"/>
        <end position="155"/>
    </location>
</feature>
<comment type="subcellular location">
    <subcellularLocation>
        <location evidence="2">Cell membrane</location>
        <topology evidence="2">Multi-pass membrane protein</topology>
    </subcellularLocation>
</comment>
<organism evidence="13 14">
    <name type="scientific">Caballeronia mineralivorans PML1(12)</name>
    <dbReference type="NCBI Taxonomy" id="908627"/>
    <lineage>
        <taxon>Bacteria</taxon>
        <taxon>Pseudomonadati</taxon>
        <taxon>Pseudomonadota</taxon>
        <taxon>Betaproteobacteria</taxon>
        <taxon>Burkholderiales</taxon>
        <taxon>Burkholderiaceae</taxon>
        <taxon>Caballeronia</taxon>
    </lineage>
</organism>
<evidence type="ECO:0000259" key="11">
    <source>
        <dbReference type="PROSITE" id="PS50109"/>
    </source>
</evidence>
<dbReference type="CDD" id="cd06225">
    <property type="entry name" value="HAMP"/>
    <property type="match status" value="1"/>
</dbReference>
<evidence type="ECO:0000256" key="2">
    <source>
        <dbReference type="ARBA" id="ARBA00004651"/>
    </source>
</evidence>
<keyword evidence="7" id="KW-0547">Nucleotide-binding</keyword>
<dbReference type="InterPro" id="IPR003594">
    <property type="entry name" value="HATPase_dom"/>
</dbReference>
<dbReference type="EMBL" id="AEJF01000042">
    <property type="protein sequence ID" value="KLU27293.1"/>
    <property type="molecule type" value="Genomic_DNA"/>
</dbReference>
<dbReference type="Pfam" id="PF02518">
    <property type="entry name" value="HATPase_c"/>
    <property type="match status" value="1"/>
</dbReference>
<dbReference type="InterPro" id="IPR003661">
    <property type="entry name" value="HisK_dim/P_dom"/>
</dbReference>
<dbReference type="PATRIC" id="fig|908627.4.peg.1130"/>
<dbReference type="PROSITE" id="PS50885">
    <property type="entry name" value="HAMP"/>
    <property type="match status" value="1"/>
</dbReference>
<dbReference type="SMART" id="SM00388">
    <property type="entry name" value="HisKA"/>
    <property type="match status" value="1"/>
</dbReference>
<proteinExistence type="predicted"/>
<dbReference type="SMART" id="SM00304">
    <property type="entry name" value="HAMP"/>
    <property type="match status" value="1"/>
</dbReference>
<dbReference type="OrthoDB" id="9804645at2"/>
<dbReference type="PRINTS" id="PR00344">
    <property type="entry name" value="BCTRLSENSOR"/>
</dbReference>
<evidence type="ECO:0000256" key="10">
    <source>
        <dbReference type="SAM" id="Phobius"/>
    </source>
</evidence>
<dbReference type="Gene3D" id="3.30.565.10">
    <property type="entry name" value="Histidine kinase-like ATPase, C-terminal domain"/>
    <property type="match status" value="1"/>
</dbReference>
<evidence type="ECO:0000313" key="13">
    <source>
        <dbReference type="EMBL" id="KLU27293.1"/>
    </source>
</evidence>
<feature type="transmembrane region" description="Helical" evidence="10">
    <location>
        <begin position="7"/>
        <end position="28"/>
    </location>
</feature>
<dbReference type="SMART" id="SM00387">
    <property type="entry name" value="HATPase_c"/>
    <property type="match status" value="1"/>
</dbReference>
<dbReference type="PANTHER" id="PTHR44936">
    <property type="entry name" value="SENSOR PROTEIN CREC"/>
    <property type="match status" value="1"/>
</dbReference>
<reference evidence="13 14" key="1">
    <citation type="journal article" date="2015" name="Genome Announc.">
        <title>Draft Genome Sequence of Burkholderia sp. Strain PML1(12), an Ectomycorrhizosphere-Inhabiting Bacterium with Effective Mineral-Weathering Ability.</title>
        <authorList>
            <person name="Uroz S."/>
            <person name="Oger P."/>
        </authorList>
    </citation>
    <scope>NUCLEOTIDE SEQUENCE [LARGE SCALE GENOMIC DNA]</scope>
    <source>
        <strain evidence="14">PML1(12)</strain>
    </source>
</reference>
<dbReference type="InterPro" id="IPR003660">
    <property type="entry name" value="HAMP_dom"/>
</dbReference>
<dbReference type="GO" id="GO:0005524">
    <property type="term" value="F:ATP binding"/>
    <property type="evidence" value="ECO:0007669"/>
    <property type="project" value="UniProtKB-KW"/>
</dbReference>
<dbReference type="PANTHER" id="PTHR44936:SF10">
    <property type="entry name" value="SENSOR PROTEIN RSTB"/>
    <property type="match status" value="1"/>
</dbReference>
<keyword evidence="8 13" id="KW-0418">Kinase</keyword>
<dbReference type="EC" id="2.7.13.3" evidence="3"/>
<dbReference type="InterPro" id="IPR036890">
    <property type="entry name" value="HATPase_C_sf"/>
</dbReference>
<dbReference type="InterPro" id="IPR050980">
    <property type="entry name" value="2C_sensor_his_kinase"/>
</dbReference>
<evidence type="ECO:0000256" key="8">
    <source>
        <dbReference type="ARBA" id="ARBA00022777"/>
    </source>
</evidence>
<dbReference type="CDD" id="cd00082">
    <property type="entry name" value="HisKA"/>
    <property type="match status" value="1"/>
</dbReference>
<dbReference type="InterPro" id="IPR004358">
    <property type="entry name" value="Sig_transdc_His_kin-like_C"/>
</dbReference>
<keyword evidence="10" id="KW-0812">Transmembrane</keyword>
<comment type="caution">
    <text evidence="13">The sequence shown here is derived from an EMBL/GenBank/DDBJ whole genome shotgun (WGS) entry which is preliminary data.</text>
</comment>
<gene>
    <name evidence="13" type="ORF">EOS_05120</name>
</gene>
<dbReference type="SUPFAM" id="SSF55874">
    <property type="entry name" value="ATPase domain of HSP90 chaperone/DNA topoisomerase II/histidine kinase"/>
    <property type="match status" value="1"/>
</dbReference>
<evidence type="ECO:0000256" key="9">
    <source>
        <dbReference type="ARBA" id="ARBA00022840"/>
    </source>
</evidence>
<feature type="domain" description="Histidine kinase" evidence="11">
    <location>
        <begin position="214"/>
        <end position="429"/>
    </location>
</feature>
<accession>A0A0J1G518</accession>
<evidence type="ECO:0000256" key="7">
    <source>
        <dbReference type="ARBA" id="ARBA00022741"/>
    </source>
</evidence>
<keyword evidence="10" id="KW-0472">Membrane</keyword>
<name>A0A0J1G518_9BURK</name>
<keyword evidence="6" id="KW-0808">Transferase</keyword>
<dbReference type="InterPro" id="IPR005467">
    <property type="entry name" value="His_kinase_dom"/>
</dbReference>
<evidence type="ECO:0000256" key="5">
    <source>
        <dbReference type="ARBA" id="ARBA00022553"/>
    </source>
</evidence>
<evidence type="ECO:0000256" key="3">
    <source>
        <dbReference type="ARBA" id="ARBA00012438"/>
    </source>
</evidence>
<dbReference type="GO" id="GO:0000155">
    <property type="term" value="F:phosphorelay sensor kinase activity"/>
    <property type="evidence" value="ECO:0007669"/>
    <property type="project" value="InterPro"/>
</dbReference>
<dbReference type="SUPFAM" id="SSF47384">
    <property type="entry name" value="Homodimeric domain of signal transducing histidine kinase"/>
    <property type="match status" value="1"/>
</dbReference>
<dbReference type="AlphaFoldDB" id="A0A0J1G518"/>